<feature type="domain" description="Thioredoxin" evidence="12">
    <location>
        <begin position="1"/>
        <end position="174"/>
    </location>
</feature>
<keyword evidence="2" id="KW-0479">Metal-binding</keyword>
<keyword evidence="3" id="KW-0677">Repeat</keyword>
<keyword evidence="5" id="KW-0560">Oxidoreductase</keyword>
<dbReference type="InterPro" id="IPR004146">
    <property type="entry name" value="DC1"/>
</dbReference>
<dbReference type="PROSITE" id="PS50081">
    <property type="entry name" value="ZF_DAG_PE_2"/>
    <property type="match status" value="1"/>
</dbReference>
<dbReference type="SUPFAM" id="SSF52833">
    <property type="entry name" value="Thioredoxin-like"/>
    <property type="match status" value="2"/>
</dbReference>
<keyword evidence="6" id="KW-0520">NAD</keyword>
<comment type="catalytic activity">
    <reaction evidence="8">
        <text>[protein]-dithiol + NAD(+) = [protein]-disulfide + NADH + H(+)</text>
        <dbReference type="Rhea" id="RHEA:18749"/>
        <dbReference type="Rhea" id="RHEA-COMP:10593"/>
        <dbReference type="Rhea" id="RHEA-COMP:10594"/>
        <dbReference type="ChEBI" id="CHEBI:15378"/>
        <dbReference type="ChEBI" id="CHEBI:29950"/>
        <dbReference type="ChEBI" id="CHEBI:50058"/>
        <dbReference type="ChEBI" id="CHEBI:57540"/>
        <dbReference type="ChEBI" id="CHEBI:57945"/>
        <dbReference type="EC" id="1.8.1.8"/>
    </reaction>
</comment>
<protein>
    <recommendedName>
        <fullName evidence="1">protein-disulfide reductase</fullName>
        <ecNumber evidence="1">1.8.1.8</ecNumber>
    </recommendedName>
</protein>
<evidence type="ECO:0000313" key="13">
    <source>
        <dbReference type="EMBL" id="CAI0435081.1"/>
    </source>
</evidence>
<evidence type="ECO:0000256" key="8">
    <source>
        <dbReference type="ARBA" id="ARBA00047388"/>
    </source>
</evidence>
<dbReference type="Pfam" id="PF03107">
    <property type="entry name" value="C1_2"/>
    <property type="match status" value="1"/>
</dbReference>
<dbReference type="Pfam" id="PF13905">
    <property type="entry name" value="Thioredoxin_8"/>
    <property type="match status" value="2"/>
</dbReference>
<comment type="caution">
    <text evidence="13">The sequence shown here is derived from an EMBL/GenBank/DDBJ whole genome shotgun (WGS) entry which is preliminary data.</text>
</comment>
<evidence type="ECO:0000256" key="10">
    <source>
        <dbReference type="SAM" id="MobiDB-lite"/>
    </source>
</evidence>
<evidence type="ECO:0000256" key="2">
    <source>
        <dbReference type="ARBA" id="ARBA00022723"/>
    </source>
</evidence>
<dbReference type="PROSITE" id="PS51352">
    <property type="entry name" value="THIOREDOXIN_2"/>
    <property type="match status" value="2"/>
</dbReference>
<evidence type="ECO:0000256" key="7">
    <source>
        <dbReference type="ARBA" id="ARBA00025782"/>
    </source>
</evidence>
<sequence>MRMGAEVQEVSLNAATAAGQENGSGDSPPAPTSSRLASLLGSKDRDYLLSLDGTQVKISDLEGKVVALYFSANWYPPCRNFNQFLIGAYEQLKRTNGSNFEIVFISCDEDSNAFDGYRAMMPWLSIPFSDLETKKSLTRKFEIEGIPCLVILQPGSGKDIEGMALRNGVELLYRFGMNAFPFTKQRLEQLEREEKEKHDSQTLVNLLTNHNRDYVLSHHGARQVSVASLVGKTIGLYFSAQWCLPCEKFTPKLVPIYHKIKSNHHHENDNFEIVFVSNDRDEPSFASYYAQMPWLALPFGDSNIKTLAKHFDVQGIPCLVILGPDGKTITTNGRSLINLYQENAFPFTDSKVEFLEKQMDEEAKNLPRTKLHGGHRHELTLVSQETGGGPFICCNCEEQGLGWAYQCLDCGYELHPKCVRVVEDHAVGSVG</sequence>
<dbReference type="PANTHER" id="PTHR13871">
    <property type="entry name" value="THIOREDOXIN"/>
    <property type="match status" value="1"/>
</dbReference>
<keyword evidence="4" id="KW-0862">Zinc</keyword>
<dbReference type="GO" id="GO:0004791">
    <property type="term" value="F:thioredoxin-disulfide reductase (NADPH) activity"/>
    <property type="evidence" value="ECO:0007669"/>
    <property type="project" value="InterPro"/>
</dbReference>
<proteinExistence type="inferred from homology"/>
<feature type="domain" description="Thioredoxin" evidence="12">
    <location>
        <begin position="192"/>
        <end position="364"/>
    </location>
</feature>
<evidence type="ECO:0000259" key="11">
    <source>
        <dbReference type="PROSITE" id="PS50081"/>
    </source>
</evidence>
<dbReference type="GO" id="GO:0046872">
    <property type="term" value="F:metal ion binding"/>
    <property type="evidence" value="ECO:0007669"/>
    <property type="project" value="UniProtKB-KW"/>
</dbReference>
<dbReference type="PANTHER" id="PTHR13871:SF7">
    <property type="entry name" value="NUCLEOREDOXIN 2-RELATED"/>
    <property type="match status" value="1"/>
</dbReference>
<dbReference type="InterPro" id="IPR013766">
    <property type="entry name" value="Thioredoxin_domain"/>
</dbReference>
<name>A0AAV0LLE9_9ROSI</name>
<evidence type="ECO:0000256" key="9">
    <source>
        <dbReference type="ARBA" id="ARBA00047804"/>
    </source>
</evidence>
<accession>A0AAV0LLE9</accession>
<evidence type="ECO:0000313" key="14">
    <source>
        <dbReference type="Proteomes" id="UP001154282"/>
    </source>
</evidence>
<keyword evidence="14" id="KW-1185">Reference proteome</keyword>
<dbReference type="Proteomes" id="UP001154282">
    <property type="component" value="Unassembled WGS sequence"/>
</dbReference>
<evidence type="ECO:0000256" key="5">
    <source>
        <dbReference type="ARBA" id="ARBA00023002"/>
    </source>
</evidence>
<reference evidence="13" key="1">
    <citation type="submission" date="2022-08" db="EMBL/GenBank/DDBJ databases">
        <authorList>
            <person name="Gutierrez-Valencia J."/>
        </authorList>
    </citation>
    <scope>NUCLEOTIDE SEQUENCE</scope>
</reference>
<comment type="catalytic activity">
    <reaction evidence="9">
        <text>[protein]-dithiol + NADP(+) = [protein]-disulfide + NADPH + H(+)</text>
        <dbReference type="Rhea" id="RHEA:18753"/>
        <dbReference type="Rhea" id="RHEA-COMP:10593"/>
        <dbReference type="Rhea" id="RHEA-COMP:10594"/>
        <dbReference type="ChEBI" id="CHEBI:15378"/>
        <dbReference type="ChEBI" id="CHEBI:29950"/>
        <dbReference type="ChEBI" id="CHEBI:50058"/>
        <dbReference type="ChEBI" id="CHEBI:57783"/>
        <dbReference type="ChEBI" id="CHEBI:58349"/>
        <dbReference type="EC" id="1.8.1.8"/>
    </reaction>
</comment>
<dbReference type="SUPFAM" id="SSF57889">
    <property type="entry name" value="Cysteine-rich domain"/>
    <property type="match status" value="1"/>
</dbReference>
<feature type="domain" description="Phorbol-ester/DAG-type" evidence="11">
    <location>
        <begin position="376"/>
        <end position="426"/>
    </location>
</feature>
<evidence type="ECO:0000256" key="4">
    <source>
        <dbReference type="ARBA" id="ARBA00022833"/>
    </source>
</evidence>
<dbReference type="InterPro" id="IPR052259">
    <property type="entry name" value="Nucleoredoxin-like"/>
</dbReference>
<dbReference type="CDD" id="cd03009">
    <property type="entry name" value="TryX_like_TryX_NRX"/>
    <property type="match status" value="1"/>
</dbReference>
<evidence type="ECO:0000259" key="12">
    <source>
        <dbReference type="PROSITE" id="PS51352"/>
    </source>
</evidence>
<dbReference type="InterPro" id="IPR045870">
    <property type="entry name" value="TryX_NRX_thioredoxin_dom"/>
</dbReference>
<dbReference type="AlphaFoldDB" id="A0AAV0LLE9"/>
<evidence type="ECO:0000256" key="6">
    <source>
        <dbReference type="ARBA" id="ARBA00023027"/>
    </source>
</evidence>
<evidence type="ECO:0000256" key="3">
    <source>
        <dbReference type="ARBA" id="ARBA00022737"/>
    </source>
</evidence>
<dbReference type="EMBL" id="CAMGYJ010000006">
    <property type="protein sequence ID" value="CAI0435081.1"/>
    <property type="molecule type" value="Genomic_DNA"/>
</dbReference>
<dbReference type="InterPro" id="IPR012336">
    <property type="entry name" value="Thioredoxin-like_fold"/>
</dbReference>
<feature type="region of interest" description="Disordered" evidence="10">
    <location>
        <begin position="14"/>
        <end position="35"/>
    </location>
</feature>
<dbReference type="InterPro" id="IPR046349">
    <property type="entry name" value="C1-like_sf"/>
</dbReference>
<dbReference type="InterPro" id="IPR036249">
    <property type="entry name" value="Thioredoxin-like_sf"/>
</dbReference>
<comment type="similarity">
    <text evidence="7">Belongs to the nucleoredoxin family.</text>
</comment>
<dbReference type="Gene3D" id="3.40.30.10">
    <property type="entry name" value="Glutaredoxin"/>
    <property type="match status" value="2"/>
</dbReference>
<dbReference type="EC" id="1.8.1.8" evidence="1"/>
<evidence type="ECO:0000256" key="1">
    <source>
        <dbReference type="ARBA" id="ARBA00012612"/>
    </source>
</evidence>
<dbReference type="InterPro" id="IPR002219">
    <property type="entry name" value="PKC_DAG/PE"/>
</dbReference>
<organism evidence="13 14">
    <name type="scientific">Linum tenue</name>
    <dbReference type="NCBI Taxonomy" id="586396"/>
    <lineage>
        <taxon>Eukaryota</taxon>
        <taxon>Viridiplantae</taxon>
        <taxon>Streptophyta</taxon>
        <taxon>Embryophyta</taxon>
        <taxon>Tracheophyta</taxon>
        <taxon>Spermatophyta</taxon>
        <taxon>Magnoliopsida</taxon>
        <taxon>eudicotyledons</taxon>
        <taxon>Gunneridae</taxon>
        <taxon>Pentapetalae</taxon>
        <taxon>rosids</taxon>
        <taxon>fabids</taxon>
        <taxon>Malpighiales</taxon>
        <taxon>Linaceae</taxon>
        <taxon>Linum</taxon>
    </lineage>
</organism>
<gene>
    <name evidence="13" type="ORF">LITE_LOCUS24555</name>
</gene>
<feature type="compositionally biased region" description="Polar residues" evidence="10">
    <location>
        <begin position="14"/>
        <end position="25"/>
    </location>
</feature>